<dbReference type="SUPFAM" id="SSF52540">
    <property type="entry name" value="P-loop containing nucleoside triphosphate hydrolases"/>
    <property type="match status" value="2"/>
</dbReference>
<dbReference type="Gene3D" id="3.40.50.10810">
    <property type="entry name" value="Tandem AAA-ATPase domain"/>
    <property type="match status" value="1"/>
</dbReference>
<proteinExistence type="predicted"/>
<accession>A0AAN7ARY9</accession>
<dbReference type="EMBL" id="MU863987">
    <property type="protein sequence ID" value="KAK4196327.1"/>
    <property type="molecule type" value="Genomic_DNA"/>
</dbReference>
<dbReference type="PROSITE" id="PS51194">
    <property type="entry name" value="HELICASE_CTER"/>
    <property type="match status" value="1"/>
</dbReference>
<dbReference type="PROSITE" id="PS00518">
    <property type="entry name" value="ZF_RING_1"/>
    <property type="match status" value="1"/>
</dbReference>
<dbReference type="InterPro" id="IPR000330">
    <property type="entry name" value="SNF2_N"/>
</dbReference>
<evidence type="ECO:0000259" key="9">
    <source>
        <dbReference type="PROSITE" id="PS51192"/>
    </source>
</evidence>
<name>A0AAN7ARY9_9PEZI</name>
<keyword evidence="5" id="KW-0862">Zinc</keyword>
<evidence type="ECO:0000256" key="5">
    <source>
        <dbReference type="ARBA" id="ARBA00022833"/>
    </source>
</evidence>
<gene>
    <name evidence="11" type="ORF">QBC40DRAFT_209559</name>
</gene>
<dbReference type="Pfam" id="PF00176">
    <property type="entry name" value="SNF2-rel_dom"/>
    <property type="match status" value="1"/>
</dbReference>
<dbReference type="Gene3D" id="3.40.50.300">
    <property type="entry name" value="P-loop containing nucleotide triphosphate hydrolases"/>
    <property type="match status" value="1"/>
</dbReference>
<dbReference type="GO" id="GO:0016787">
    <property type="term" value="F:hydrolase activity"/>
    <property type="evidence" value="ECO:0007669"/>
    <property type="project" value="UniProtKB-KW"/>
</dbReference>
<evidence type="ECO:0000256" key="4">
    <source>
        <dbReference type="ARBA" id="ARBA00022801"/>
    </source>
</evidence>
<dbReference type="InterPro" id="IPR027417">
    <property type="entry name" value="P-loop_NTPase"/>
</dbReference>
<dbReference type="InterPro" id="IPR038718">
    <property type="entry name" value="SNF2-like_sf"/>
</dbReference>
<keyword evidence="4" id="KW-0378">Hydrolase</keyword>
<dbReference type="InterPro" id="IPR049730">
    <property type="entry name" value="SNF2/RAD54-like_C"/>
</dbReference>
<dbReference type="PROSITE" id="PS51192">
    <property type="entry name" value="HELICASE_ATP_BIND_1"/>
    <property type="match status" value="1"/>
</dbReference>
<dbReference type="Pfam" id="PF00271">
    <property type="entry name" value="Helicase_C"/>
    <property type="match status" value="1"/>
</dbReference>
<dbReference type="InterPro" id="IPR017907">
    <property type="entry name" value="Znf_RING_CS"/>
</dbReference>
<keyword evidence="12" id="KW-1185">Reference proteome</keyword>
<reference evidence="11" key="1">
    <citation type="journal article" date="2023" name="Mol. Phylogenet. Evol.">
        <title>Genome-scale phylogeny and comparative genomics of the fungal order Sordariales.</title>
        <authorList>
            <person name="Hensen N."/>
            <person name="Bonometti L."/>
            <person name="Westerberg I."/>
            <person name="Brannstrom I.O."/>
            <person name="Guillou S."/>
            <person name="Cros-Aarteil S."/>
            <person name="Calhoun S."/>
            <person name="Haridas S."/>
            <person name="Kuo A."/>
            <person name="Mondo S."/>
            <person name="Pangilinan J."/>
            <person name="Riley R."/>
            <person name="LaButti K."/>
            <person name="Andreopoulos B."/>
            <person name="Lipzen A."/>
            <person name="Chen C."/>
            <person name="Yan M."/>
            <person name="Daum C."/>
            <person name="Ng V."/>
            <person name="Clum A."/>
            <person name="Steindorff A."/>
            <person name="Ohm R.A."/>
            <person name="Martin F."/>
            <person name="Silar P."/>
            <person name="Natvig D.O."/>
            <person name="Lalanne C."/>
            <person name="Gautier V."/>
            <person name="Ament-Velasquez S.L."/>
            <person name="Kruys A."/>
            <person name="Hutchinson M.I."/>
            <person name="Powell A.J."/>
            <person name="Barry K."/>
            <person name="Miller A.N."/>
            <person name="Grigoriev I.V."/>
            <person name="Debuchy R."/>
            <person name="Gladieux P."/>
            <person name="Hiltunen Thoren M."/>
            <person name="Johannesson H."/>
        </authorList>
    </citation>
    <scope>NUCLEOTIDE SEQUENCE</scope>
    <source>
        <strain evidence="11">CBS 315.58</strain>
    </source>
</reference>
<comment type="caution">
    <text evidence="11">The sequence shown here is derived from an EMBL/GenBank/DDBJ whole genome shotgun (WGS) entry which is preliminary data.</text>
</comment>
<evidence type="ECO:0000256" key="7">
    <source>
        <dbReference type="PROSITE-ProRule" id="PRU00175"/>
    </source>
</evidence>
<dbReference type="PANTHER" id="PTHR45626">
    <property type="entry name" value="TRANSCRIPTION TERMINATION FACTOR 2-RELATED"/>
    <property type="match status" value="1"/>
</dbReference>
<keyword evidence="3 7" id="KW-0863">Zinc-finger</keyword>
<dbReference type="GO" id="GO:0006281">
    <property type="term" value="P:DNA repair"/>
    <property type="evidence" value="ECO:0007669"/>
    <property type="project" value="TreeGrafter"/>
</dbReference>
<reference evidence="11" key="2">
    <citation type="submission" date="2023-05" db="EMBL/GenBank/DDBJ databases">
        <authorList>
            <consortium name="Lawrence Berkeley National Laboratory"/>
            <person name="Steindorff A."/>
            <person name="Hensen N."/>
            <person name="Bonometti L."/>
            <person name="Westerberg I."/>
            <person name="Brannstrom I.O."/>
            <person name="Guillou S."/>
            <person name="Cros-Aarteil S."/>
            <person name="Calhoun S."/>
            <person name="Haridas S."/>
            <person name="Kuo A."/>
            <person name="Mondo S."/>
            <person name="Pangilinan J."/>
            <person name="Riley R."/>
            <person name="Labutti K."/>
            <person name="Andreopoulos B."/>
            <person name="Lipzen A."/>
            <person name="Chen C."/>
            <person name="Yanf M."/>
            <person name="Daum C."/>
            <person name="Ng V."/>
            <person name="Clum A."/>
            <person name="Ohm R."/>
            <person name="Martin F."/>
            <person name="Silar P."/>
            <person name="Natvig D."/>
            <person name="Lalanne C."/>
            <person name="Gautier V."/>
            <person name="Ament-Velasquez S.L."/>
            <person name="Kruys A."/>
            <person name="Hutchinson M.I."/>
            <person name="Powell A.J."/>
            <person name="Barry K."/>
            <person name="Miller A.N."/>
            <person name="Grigoriev I.V."/>
            <person name="Debuchy R."/>
            <person name="Gladieux P."/>
            <person name="Thoren M.H."/>
            <person name="Johannesson H."/>
        </authorList>
    </citation>
    <scope>NUCLEOTIDE SEQUENCE</scope>
    <source>
        <strain evidence="11">CBS 315.58</strain>
    </source>
</reference>
<keyword evidence="1" id="KW-0479">Metal-binding</keyword>
<dbReference type="PROSITE" id="PS50089">
    <property type="entry name" value="ZF_RING_2"/>
    <property type="match status" value="1"/>
</dbReference>
<dbReference type="GO" id="GO:0008270">
    <property type="term" value="F:zinc ion binding"/>
    <property type="evidence" value="ECO:0007669"/>
    <property type="project" value="UniProtKB-KW"/>
</dbReference>
<dbReference type="CDD" id="cd18008">
    <property type="entry name" value="DEXDc_SHPRH-like"/>
    <property type="match status" value="1"/>
</dbReference>
<dbReference type="InterPro" id="IPR001841">
    <property type="entry name" value="Znf_RING"/>
</dbReference>
<evidence type="ECO:0000256" key="6">
    <source>
        <dbReference type="ARBA" id="ARBA00022840"/>
    </source>
</evidence>
<dbReference type="InterPro" id="IPR001650">
    <property type="entry name" value="Helicase_C-like"/>
</dbReference>
<keyword evidence="2" id="KW-0547">Nucleotide-binding</keyword>
<dbReference type="GO" id="GO:0008094">
    <property type="term" value="F:ATP-dependent activity, acting on DNA"/>
    <property type="evidence" value="ECO:0007669"/>
    <property type="project" value="TreeGrafter"/>
</dbReference>
<dbReference type="GO" id="GO:0005524">
    <property type="term" value="F:ATP binding"/>
    <property type="evidence" value="ECO:0007669"/>
    <property type="project" value="UniProtKB-KW"/>
</dbReference>
<sequence>MSSGKRPYPFGNEDERITHDPAQCGLGDLWNCHEVLNQDHMMEHSVQDFASAGPFETNPKLQTNLQRSLTPLEERQTNTARYDLNSVGVDSTQNSGDEAYFCFGSIPDLKAQVREEPPTRQDAMSAPYQCFDILEQGALFYGLDSGGLKFAILNKKVCQDLRVLLSGAELRLKAFISRKEWLRMVKHREREKMPTVVNFDLNIYGLRKCAVYVGRALSKVELFLQQPLFGADDSVYYNPQYLHPEEILGNEVSSTPMSILKRQPYGTQHPVVNEEPKKVAQGEVHHTGNDAAEINTILGSLSFRKHLVKSMADRSIIKTTILDHQAEALDFILRRETGDLPMEMTLWEQREDLDSDLDQGLYRHIITGARSKQPRDVRGGIIADDMGLGKTLVVLSTIAGSTDRAKSFSAQGQSHLQKGPVAVVTSRATLVICPSTLLVDSWIDEIRKHTYPGYVTFHKHHGQGRQDDRSQRQLLESDVVLTTYATVAAELRQGQSILRCIDWFRIVLDEAHEIRNPSTKQHQAVTELRSEHRWCLTGTPIQNSVDDLGALVIFLKVPILENPASFRKFITNPSAPNSRERFKNLRVLLGSICLRRSKEILGLPDPKPEMRFIELTASERHEYRSIEQHCRLDIDRIVSGHGRARLNSTVLRSLLRLRLFCNNGTPRREFATVSPGNEMDMDEVLSYLQQNNEADCSYCFRQVYSISDAPDTDGGLLVPECLHLVCRGCMPQYHAEGSLCPLHGVAGQVQHSLSFGRLPLSGTIPQAQTQYPSKLRAVLNDISMQLSQKSIVFSSWKKTLSLIGEMLTNDDIPFYCIHGSLSLGERIRILQDFRSPTGVNVLLMTLGTGAVGLNLAVASRIYLMEPQWNPSVELQAIGRALRLGQKEQVAIVRYIVKETIEDSNVLSRQEAKLQLASGGFGKRKRGIPTERFQTLLGFFGVEQSQQQA</sequence>
<feature type="domain" description="Helicase C-terminal" evidence="10">
    <location>
        <begin position="774"/>
        <end position="935"/>
    </location>
</feature>
<evidence type="ECO:0000313" key="12">
    <source>
        <dbReference type="Proteomes" id="UP001303160"/>
    </source>
</evidence>
<dbReference type="GO" id="GO:0005634">
    <property type="term" value="C:nucleus"/>
    <property type="evidence" value="ECO:0007669"/>
    <property type="project" value="TreeGrafter"/>
</dbReference>
<dbReference type="InterPro" id="IPR050628">
    <property type="entry name" value="SNF2_RAD54_helicase_TF"/>
</dbReference>
<evidence type="ECO:0000256" key="2">
    <source>
        <dbReference type="ARBA" id="ARBA00022741"/>
    </source>
</evidence>
<feature type="domain" description="Helicase ATP-binding" evidence="9">
    <location>
        <begin position="371"/>
        <end position="558"/>
    </location>
</feature>
<dbReference type="InterPro" id="IPR014001">
    <property type="entry name" value="Helicase_ATP-bd"/>
</dbReference>
<evidence type="ECO:0000313" key="11">
    <source>
        <dbReference type="EMBL" id="KAK4196327.1"/>
    </source>
</evidence>
<feature type="domain" description="RING-type" evidence="8">
    <location>
        <begin position="696"/>
        <end position="743"/>
    </location>
</feature>
<dbReference type="Proteomes" id="UP001303160">
    <property type="component" value="Unassembled WGS sequence"/>
</dbReference>
<evidence type="ECO:0000259" key="10">
    <source>
        <dbReference type="PROSITE" id="PS51194"/>
    </source>
</evidence>
<keyword evidence="6" id="KW-0067">ATP-binding</keyword>
<organism evidence="11 12">
    <name type="scientific">Triangularia verruculosa</name>
    <dbReference type="NCBI Taxonomy" id="2587418"/>
    <lineage>
        <taxon>Eukaryota</taxon>
        <taxon>Fungi</taxon>
        <taxon>Dikarya</taxon>
        <taxon>Ascomycota</taxon>
        <taxon>Pezizomycotina</taxon>
        <taxon>Sordariomycetes</taxon>
        <taxon>Sordariomycetidae</taxon>
        <taxon>Sordariales</taxon>
        <taxon>Podosporaceae</taxon>
        <taxon>Triangularia</taxon>
    </lineage>
</organism>
<evidence type="ECO:0000259" key="8">
    <source>
        <dbReference type="PROSITE" id="PS50089"/>
    </source>
</evidence>
<protein>
    <submittedName>
        <fullName evidence="11">SNF2 family N-terminal domain-containing protein</fullName>
    </submittedName>
</protein>
<dbReference type="SMART" id="SM00487">
    <property type="entry name" value="DEXDc"/>
    <property type="match status" value="1"/>
</dbReference>
<dbReference type="AlphaFoldDB" id="A0AAN7ARY9"/>
<dbReference type="PANTHER" id="PTHR45626:SF52">
    <property type="entry name" value="SINGLE-STRANDED DNA-DEPENDENT ATPASE (EUROFUNG)"/>
    <property type="match status" value="1"/>
</dbReference>
<dbReference type="CDD" id="cd18793">
    <property type="entry name" value="SF2_C_SNF"/>
    <property type="match status" value="1"/>
</dbReference>
<evidence type="ECO:0000256" key="1">
    <source>
        <dbReference type="ARBA" id="ARBA00022723"/>
    </source>
</evidence>
<evidence type="ECO:0000256" key="3">
    <source>
        <dbReference type="ARBA" id="ARBA00022771"/>
    </source>
</evidence>
<dbReference type="SMART" id="SM00490">
    <property type="entry name" value="HELICc"/>
    <property type="match status" value="1"/>
</dbReference>